<evidence type="ECO:0000259" key="5">
    <source>
        <dbReference type="PROSITE" id="PS50943"/>
    </source>
</evidence>
<organism evidence="6 7">
    <name type="scientific">Brevundimonas kwangchunensis</name>
    <dbReference type="NCBI Taxonomy" id="322163"/>
    <lineage>
        <taxon>Bacteria</taxon>
        <taxon>Pseudomonadati</taxon>
        <taxon>Pseudomonadota</taxon>
        <taxon>Alphaproteobacteria</taxon>
        <taxon>Caulobacterales</taxon>
        <taxon>Caulobacteraceae</taxon>
        <taxon>Brevundimonas</taxon>
    </lineage>
</organism>
<feature type="domain" description="HTH cro/C1-type" evidence="5">
    <location>
        <begin position="30"/>
        <end position="84"/>
    </location>
</feature>
<dbReference type="Gene3D" id="1.10.260.40">
    <property type="entry name" value="lambda repressor-like DNA-binding domains"/>
    <property type="match status" value="1"/>
</dbReference>
<name>A0ABN1GW47_9CAUL</name>
<keyword evidence="3" id="KW-0804">Transcription</keyword>
<evidence type="ECO:0000313" key="6">
    <source>
        <dbReference type="EMBL" id="GAA0621407.1"/>
    </source>
</evidence>
<evidence type="ECO:0000256" key="2">
    <source>
        <dbReference type="ARBA" id="ARBA00023125"/>
    </source>
</evidence>
<reference evidence="6 7" key="1">
    <citation type="journal article" date="2019" name="Int. J. Syst. Evol. Microbiol.">
        <title>The Global Catalogue of Microorganisms (GCM) 10K type strain sequencing project: providing services to taxonomists for standard genome sequencing and annotation.</title>
        <authorList>
            <consortium name="The Broad Institute Genomics Platform"/>
            <consortium name="The Broad Institute Genome Sequencing Center for Infectious Disease"/>
            <person name="Wu L."/>
            <person name="Ma J."/>
        </authorList>
    </citation>
    <scope>NUCLEOTIDE SEQUENCE [LARGE SCALE GENOMIC DNA]</scope>
    <source>
        <strain evidence="6 7">JCM 12928</strain>
    </source>
</reference>
<evidence type="ECO:0000256" key="3">
    <source>
        <dbReference type="ARBA" id="ARBA00023163"/>
    </source>
</evidence>
<feature type="compositionally biased region" description="Basic and acidic residues" evidence="4">
    <location>
        <begin position="10"/>
        <end position="20"/>
    </location>
</feature>
<dbReference type="EMBL" id="BAAAGA010000004">
    <property type="protein sequence ID" value="GAA0621407.1"/>
    <property type="molecule type" value="Genomic_DNA"/>
</dbReference>
<dbReference type="Proteomes" id="UP001501352">
    <property type="component" value="Unassembled WGS sequence"/>
</dbReference>
<dbReference type="InterPro" id="IPR010982">
    <property type="entry name" value="Lambda_DNA-bd_dom_sf"/>
</dbReference>
<dbReference type="SMART" id="SM00530">
    <property type="entry name" value="HTH_XRE"/>
    <property type="match status" value="1"/>
</dbReference>
<dbReference type="PROSITE" id="PS50943">
    <property type="entry name" value="HTH_CROC1"/>
    <property type="match status" value="1"/>
</dbReference>
<gene>
    <name evidence="6" type="ORF">GCM10009422_16450</name>
</gene>
<keyword evidence="1" id="KW-0805">Transcription regulation</keyword>
<accession>A0ABN1GW47</accession>
<keyword evidence="7" id="KW-1185">Reference proteome</keyword>
<dbReference type="RefSeq" id="WP_343792598.1">
    <property type="nucleotide sequence ID" value="NZ_BAAAGA010000004.1"/>
</dbReference>
<protein>
    <recommendedName>
        <fullName evidence="5">HTH cro/C1-type domain-containing protein</fullName>
    </recommendedName>
</protein>
<proteinExistence type="predicted"/>
<keyword evidence="2" id="KW-0238">DNA-binding</keyword>
<evidence type="ECO:0000256" key="1">
    <source>
        <dbReference type="ARBA" id="ARBA00023015"/>
    </source>
</evidence>
<dbReference type="CDD" id="cd00093">
    <property type="entry name" value="HTH_XRE"/>
    <property type="match status" value="1"/>
</dbReference>
<evidence type="ECO:0000313" key="7">
    <source>
        <dbReference type="Proteomes" id="UP001501352"/>
    </source>
</evidence>
<feature type="region of interest" description="Disordered" evidence="4">
    <location>
        <begin position="1"/>
        <end position="20"/>
    </location>
</feature>
<dbReference type="InterPro" id="IPR050807">
    <property type="entry name" value="TransReg_Diox_bact_type"/>
</dbReference>
<comment type="caution">
    <text evidence="6">The sequence shown here is derived from an EMBL/GenBank/DDBJ whole genome shotgun (WGS) entry which is preliminary data.</text>
</comment>
<evidence type="ECO:0000256" key="4">
    <source>
        <dbReference type="SAM" id="MobiDB-lite"/>
    </source>
</evidence>
<dbReference type="PANTHER" id="PTHR46797:SF23">
    <property type="entry name" value="HTH-TYPE TRANSCRIPTIONAL REGULATOR SUTR"/>
    <property type="match status" value="1"/>
</dbReference>
<dbReference type="Pfam" id="PF01381">
    <property type="entry name" value="HTH_3"/>
    <property type="match status" value="1"/>
</dbReference>
<dbReference type="InterPro" id="IPR001387">
    <property type="entry name" value="Cro/C1-type_HTH"/>
</dbReference>
<dbReference type="SUPFAM" id="SSF47413">
    <property type="entry name" value="lambda repressor-like DNA-binding domains"/>
    <property type="match status" value="1"/>
</dbReference>
<sequence length="132" mass="14386">MGRAANNRATGEENTGRSPDLVDIHVGSRIRDERTNLGMTQTDLGTAIGVTFQQVQKYERGLNRVSASMLVRIAEALGVDIGDLFPAQDAARATLAETAEARRAELVSLIDRLKPRQRQLIADIARQFAKAA</sequence>
<dbReference type="PANTHER" id="PTHR46797">
    <property type="entry name" value="HTH-TYPE TRANSCRIPTIONAL REGULATOR"/>
    <property type="match status" value="1"/>
</dbReference>